<name>A0A9I9E6X4_CUCME</name>
<reference evidence="1" key="1">
    <citation type="submission" date="2023-03" db="UniProtKB">
        <authorList>
            <consortium name="EnsemblPlants"/>
        </authorList>
    </citation>
    <scope>IDENTIFICATION</scope>
</reference>
<accession>A0A9I9E6X4</accession>
<evidence type="ECO:0000313" key="1">
    <source>
        <dbReference type="EnsemblPlants" id="MELO3C029566.2.1"/>
    </source>
</evidence>
<dbReference type="EnsemblPlants" id="MELO3C029566.2.1">
    <property type="protein sequence ID" value="MELO3C029566.2.1"/>
    <property type="gene ID" value="MELO3C029566.2"/>
</dbReference>
<sequence>MSGVFGRLDCVVRRDRYSGIDIDKIQSVGLLQLTAQASQPRPKDCIVRRDRQSDIDIDMIRGYATDQFVLGVPLGHRRPDFVPTGSHVVRVRKRASSWAGVEIGLELGFYLYTYHKLVMRLILTSRNPISEIVEIRAMKDEMIEMKALMSSYLKKHVEPSEELSNAIATVLNINNNSQIKCKLLDWYGSGEIVAEGRWSSNDLAAMVHHVPIGPHAITSLEKLSRMVTHSRSKVVTPQSKLIGMARFKDLE</sequence>
<dbReference type="Gramene" id="MELO3C029566.2.1">
    <property type="protein sequence ID" value="MELO3C029566.2.1"/>
    <property type="gene ID" value="MELO3C029566.2"/>
</dbReference>
<organism evidence="1">
    <name type="scientific">Cucumis melo</name>
    <name type="common">Muskmelon</name>
    <dbReference type="NCBI Taxonomy" id="3656"/>
    <lineage>
        <taxon>Eukaryota</taxon>
        <taxon>Viridiplantae</taxon>
        <taxon>Streptophyta</taxon>
        <taxon>Embryophyta</taxon>
        <taxon>Tracheophyta</taxon>
        <taxon>Spermatophyta</taxon>
        <taxon>Magnoliopsida</taxon>
        <taxon>eudicotyledons</taxon>
        <taxon>Gunneridae</taxon>
        <taxon>Pentapetalae</taxon>
        <taxon>rosids</taxon>
        <taxon>fabids</taxon>
        <taxon>Cucurbitales</taxon>
        <taxon>Cucurbitaceae</taxon>
        <taxon>Benincaseae</taxon>
        <taxon>Cucumis</taxon>
    </lineage>
</organism>
<dbReference type="AlphaFoldDB" id="A0A9I9E6X4"/>
<proteinExistence type="predicted"/>
<protein>
    <submittedName>
        <fullName evidence="1">Uncharacterized protein</fullName>
    </submittedName>
</protein>